<feature type="transmembrane region" description="Helical" evidence="1">
    <location>
        <begin position="145"/>
        <end position="166"/>
    </location>
</feature>
<accession>H2CDE7</accession>
<feature type="transmembrane region" description="Helical" evidence="1">
    <location>
        <begin position="111"/>
        <end position="133"/>
    </location>
</feature>
<name>H2CDE7_9LEPT</name>
<keyword evidence="1" id="KW-1133">Transmembrane helix</keyword>
<feature type="transmembrane region" description="Helical" evidence="1">
    <location>
        <begin position="38"/>
        <end position="61"/>
    </location>
</feature>
<evidence type="ECO:0000256" key="1">
    <source>
        <dbReference type="SAM" id="Phobius"/>
    </source>
</evidence>
<protein>
    <submittedName>
        <fullName evidence="2">Uncharacterized protein</fullName>
    </submittedName>
</protein>
<dbReference type="STRING" id="183.GCA_002009735_00864"/>
<proteinExistence type="predicted"/>
<evidence type="ECO:0000313" key="3">
    <source>
        <dbReference type="Proteomes" id="UP000005737"/>
    </source>
</evidence>
<keyword evidence="1" id="KW-0472">Membrane</keyword>
<dbReference type="Proteomes" id="UP000005737">
    <property type="component" value="Unassembled WGS sequence"/>
</dbReference>
<keyword evidence="1" id="KW-0812">Transmembrane</keyword>
<dbReference type="HOGENOM" id="CLU_1330578_0_0_12"/>
<feature type="transmembrane region" description="Helical" evidence="1">
    <location>
        <begin position="12"/>
        <end position="31"/>
    </location>
</feature>
<dbReference type="AlphaFoldDB" id="H2CDE7"/>
<organism evidence="2 3">
    <name type="scientific">Leptonema illini DSM 21528</name>
    <dbReference type="NCBI Taxonomy" id="929563"/>
    <lineage>
        <taxon>Bacteria</taxon>
        <taxon>Pseudomonadati</taxon>
        <taxon>Spirochaetota</taxon>
        <taxon>Spirochaetia</taxon>
        <taxon>Leptospirales</taxon>
        <taxon>Leptospiraceae</taxon>
        <taxon>Leptonema</taxon>
    </lineage>
</organism>
<gene>
    <name evidence="2" type="ORF">Lepil_0750</name>
</gene>
<keyword evidence="3" id="KW-1185">Reference proteome</keyword>
<evidence type="ECO:0000313" key="2">
    <source>
        <dbReference type="EMBL" id="EHQ05451.1"/>
    </source>
</evidence>
<dbReference type="EMBL" id="JH597773">
    <property type="protein sequence ID" value="EHQ05451.1"/>
    <property type="molecule type" value="Genomic_DNA"/>
</dbReference>
<reference evidence="2 3" key="1">
    <citation type="submission" date="2011-10" db="EMBL/GenBank/DDBJ databases">
        <title>The Improved High-Quality Draft genome of Leptonema illini DSM 21528.</title>
        <authorList>
            <consortium name="US DOE Joint Genome Institute (JGI-PGF)"/>
            <person name="Lucas S."/>
            <person name="Copeland A."/>
            <person name="Lapidus A."/>
            <person name="Glavina del Rio T."/>
            <person name="Dalin E."/>
            <person name="Tice H."/>
            <person name="Bruce D."/>
            <person name="Goodwin L."/>
            <person name="Pitluck S."/>
            <person name="Peters L."/>
            <person name="Mikhailova N."/>
            <person name="Held B."/>
            <person name="Kyrpides N."/>
            <person name="Mavromatis K."/>
            <person name="Ivanova N."/>
            <person name="Markowitz V."/>
            <person name="Cheng J.-F."/>
            <person name="Hugenholtz P."/>
            <person name="Woyke T."/>
            <person name="Wu D."/>
            <person name="Gronow S."/>
            <person name="Wellnitz S."/>
            <person name="Brambilla E.-M."/>
            <person name="Klenk H.-P."/>
            <person name="Eisen J.A."/>
        </authorList>
    </citation>
    <scope>NUCLEOTIDE SEQUENCE [LARGE SCALE GENOMIC DNA]</scope>
    <source>
        <strain evidence="2 3">DSM 21528</strain>
    </source>
</reference>
<sequence>MQNSGWGMTLKRTILLGVFAGVLGLLLLWGAASGEAGFLSMATAMAIVLLWFFPSVAYVLFFSLLPAQVFLGVGEGMTGHVFFWGLSHAFAYYVSLVLDRGGLSVSFTVSAVSHVLLTLPLWGFMLFLAGLSLPDILQGITTGFAVSWILPGLLFVVSWILFFLLFRFRKMLVPPLAFPLMSLPLAVSSLACRLAAGFLPGPPPPS</sequence>